<dbReference type="PANTHER" id="PTHR10039:SF15">
    <property type="entry name" value="NACHT DOMAIN-CONTAINING PROTEIN"/>
    <property type="match status" value="1"/>
</dbReference>
<evidence type="ECO:0000259" key="5">
    <source>
        <dbReference type="Pfam" id="PF24883"/>
    </source>
</evidence>
<feature type="region of interest" description="Disordered" evidence="3">
    <location>
        <begin position="1"/>
        <end position="30"/>
    </location>
</feature>
<proteinExistence type="predicted"/>
<dbReference type="KEGG" id="sapo:SAPIO_CDS4737"/>
<dbReference type="HOGENOM" id="CLU_004758_1_0_1"/>
<dbReference type="InterPro" id="IPR027417">
    <property type="entry name" value="P-loop_NTPase"/>
</dbReference>
<feature type="domain" description="DUF7708" evidence="4">
    <location>
        <begin position="89"/>
        <end position="235"/>
    </location>
</feature>
<reference evidence="6 7" key="1">
    <citation type="journal article" date="2014" name="Genome Announc.">
        <title>Draft genome sequence of the pathogenic fungus Scedosporium apiospermum.</title>
        <authorList>
            <person name="Vandeputte P."/>
            <person name="Ghamrawi S."/>
            <person name="Rechenmann M."/>
            <person name="Iltis A."/>
            <person name="Giraud S."/>
            <person name="Fleury M."/>
            <person name="Thornton C."/>
            <person name="Delhaes L."/>
            <person name="Meyer W."/>
            <person name="Papon N."/>
            <person name="Bouchara J.P."/>
        </authorList>
    </citation>
    <scope>NUCLEOTIDE SEQUENCE [LARGE SCALE GENOMIC DNA]</scope>
    <source>
        <strain evidence="6 7">IHEM 14462</strain>
    </source>
</reference>
<keyword evidence="7" id="KW-1185">Reference proteome</keyword>
<dbReference type="AlphaFoldDB" id="A0A084G7I1"/>
<evidence type="ECO:0000313" key="7">
    <source>
        <dbReference type="Proteomes" id="UP000028545"/>
    </source>
</evidence>
<organism evidence="6 7">
    <name type="scientific">Pseudallescheria apiosperma</name>
    <name type="common">Scedosporium apiospermum</name>
    <dbReference type="NCBI Taxonomy" id="563466"/>
    <lineage>
        <taxon>Eukaryota</taxon>
        <taxon>Fungi</taxon>
        <taxon>Dikarya</taxon>
        <taxon>Ascomycota</taxon>
        <taxon>Pezizomycotina</taxon>
        <taxon>Sordariomycetes</taxon>
        <taxon>Hypocreomycetidae</taxon>
        <taxon>Microascales</taxon>
        <taxon>Microascaceae</taxon>
        <taxon>Scedosporium</taxon>
    </lineage>
</organism>
<dbReference type="Gene3D" id="3.40.50.300">
    <property type="entry name" value="P-loop containing nucleotide triphosphate hydrolases"/>
    <property type="match status" value="1"/>
</dbReference>
<evidence type="ECO:0000259" key="4">
    <source>
        <dbReference type="Pfam" id="PF24809"/>
    </source>
</evidence>
<dbReference type="VEuPathDB" id="FungiDB:SAPIO_CDS4737"/>
<dbReference type="InterPro" id="IPR056884">
    <property type="entry name" value="NPHP3-like_N"/>
</dbReference>
<comment type="caution">
    <text evidence="6">The sequence shown here is derived from an EMBL/GenBank/DDBJ whole genome shotgun (WGS) entry which is preliminary data.</text>
</comment>
<feature type="domain" description="Nephrocystin 3-like N-terminal" evidence="5">
    <location>
        <begin position="351"/>
        <end position="525"/>
    </location>
</feature>
<dbReference type="Pfam" id="PF24809">
    <property type="entry name" value="DUF7708"/>
    <property type="match status" value="1"/>
</dbReference>
<sequence>MASPPLGSEILSPASGSNPAAEARPTSSDHVPDHIRRFEAARNAFLASLSPQDRSLYSPCASFDELSKTVGELHLIKERKIVGTRLFQVLGKIHDTLEPYFKVVGIFVSSRPEWAALAWGAIRLVLQLASNFVTFFDKFVSVFEELSFAFRQFEEVFRLCTGDAGLRQSQIPRILEAIYTDILEIFKGAIRVFTRGDGRIRRTPEVIGRLMWKPFHSRFQDQLGNLSSHRTNLFEEISIWHVQESNREMARNAAMQNDFRRYRDLNTEEMEKAREERRLAQEERRLMALDRRQAADDRQQTQASLAEIRRALKQLESERMDRVYLDVLMWVSAPIFVDAIDLARNLRQQETATWILEELQYKKWLLDDLEAAVHGGGFGSSVLWIHGSGKTVLASSIIDNLESQQYMLPECDRKEIYYYFFEWKSTSNDSASSAYRSILAQVLSKHGGKGEVLDKFSFAMDDPRRNPGQPKAGKSILVDLLRVCLPRDSILILDGIDECVDCDDFLTSLVNIWKTCSPHILLLSRTNVAKLQRSIPEGNRLGIPKEKISRDIRLFSEHQLDLLFDEGILPTSAHAQKENMLERMVRGADGMFLWARLMINFLRSPYIDTSQRLRVLSEINTPEGLETMYRRIAKLITNSGKFAETLASKVLMRLIYAAVPISSRQLRQTLVVDEVLQPYRDPMCIKEFEDCTIMACAGLVERTVLSGGLPFLDKEPALQVIHLSVNETLMKHHSTSCIQWRTSTPHSQLILDPVLGSLDYATNCVKQLLFHTPPQPLSGTLGRSIRAAHLYDTFCFTDYAAVSWLLHVRSFVNSVNEHRLIRGSLSQDFLDCFSEFSSRLLIFLRNPKAVSVWLEAFYSSGYINVHHPPSDALCSLAAWAKDWAQKSIAEGAGLPIDTSLIEQIEGFKTEVDQVVKIWRDSLRDAPHIVWDEMTGFLSGNHYFWSSQSTKVSYQNAAVPLSCAPFQEPVASLSRTSDSGEMKATLNIWANQ</sequence>
<feature type="coiled-coil region" evidence="2">
    <location>
        <begin position="263"/>
        <end position="318"/>
    </location>
</feature>
<keyword evidence="1" id="KW-0677">Repeat</keyword>
<evidence type="ECO:0000256" key="3">
    <source>
        <dbReference type="SAM" id="MobiDB-lite"/>
    </source>
</evidence>
<dbReference type="OrthoDB" id="4772757at2759"/>
<dbReference type="OMA" id="KPFDARF"/>
<protein>
    <submittedName>
        <fullName evidence="6">Uncharacterized protein</fullName>
    </submittedName>
</protein>
<dbReference type="GeneID" id="27723809"/>
<evidence type="ECO:0000313" key="6">
    <source>
        <dbReference type="EMBL" id="KEZ43293.1"/>
    </source>
</evidence>
<keyword evidence="2" id="KW-0175">Coiled coil</keyword>
<dbReference type="Proteomes" id="UP000028545">
    <property type="component" value="Unassembled WGS sequence"/>
</dbReference>
<dbReference type="PANTHER" id="PTHR10039">
    <property type="entry name" value="AMELOGENIN"/>
    <property type="match status" value="1"/>
</dbReference>
<dbReference type="Pfam" id="PF24883">
    <property type="entry name" value="NPHP3_N"/>
    <property type="match status" value="1"/>
</dbReference>
<evidence type="ECO:0000256" key="2">
    <source>
        <dbReference type="SAM" id="Coils"/>
    </source>
</evidence>
<name>A0A084G7I1_PSEDA</name>
<dbReference type="EMBL" id="JOWA01000094">
    <property type="protein sequence ID" value="KEZ43293.1"/>
    <property type="molecule type" value="Genomic_DNA"/>
</dbReference>
<dbReference type="InterPro" id="IPR056125">
    <property type="entry name" value="DUF7708"/>
</dbReference>
<dbReference type="RefSeq" id="XP_016643092.1">
    <property type="nucleotide sequence ID" value="XM_016787213.1"/>
</dbReference>
<evidence type="ECO:0000256" key="1">
    <source>
        <dbReference type="ARBA" id="ARBA00022737"/>
    </source>
</evidence>
<accession>A0A084G7I1</accession>
<dbReference type="SUPFAM" id="SSF52540">
    <property type="entry name" value="P-loop containing nucleoside triphosphate hydrolases"/>
    <property type="match status" value="1"/>
</dbReference>
<gene>
    <name evidence="6" type="ORF">SAPIO_CDS4737</name>
</gene>